<organism evidence="3 4">
    <name type="scientific">Pyrinomonas methylaliphatogenes</name>
    <dbReference type="NCBI Taxonomy" id="454194"/>
    <lineage>
        <taxon>Bacteria</taxon>
        <taxon>Pseudomonadati</taxon>
        <taxon>Acidobacteriota</taxon>
        <taxon>Blastocatellia</taxon>
        <taxon>Blastocatellales</taxon>
        <taxon>Pyrinomonadaceae</taxon>
        <taxon>Pyrinomonas</taxon>
    </lineage>
</organism>
<protein>
    <submittedName>
        <fullName evidence="3">Outer membrane lipoprotein-sorting protein</fullName>
    </submittedName>
</protein>
<dbReference type="AlphaFoldDB" id="A0A0B6WUP5"/>
<dbReference type="OrthoDB" id="128646at2"/>
<dbReference type="PANTHER" id="PTHR35869:SF1">
    <property type="entry name" value="OUTER-MEMBRANE LIPOPROTEIN CARRIER PROTEIN"/>
    <property type="match status" value="1"/>
</dbReference>
<reference evidence="3 4" key="1">
    <citation type="submission" date="2013-12" db="EMBL/GenBank/DDBJ databases">
        <authorList>
            <person name="Stott M."/>
        </authorList>
    </citation>
    <scope>NUCLEOTIDE SEQUENCE [LARGE SCALE GENOMIC DNA]</scope>
    <source>
        <strain evidence="3 4">K22</strain>
    </source>
</reference>
<evidence type="ECO:0000256" key="2">
    <source>
        <dbReference type="SAM" id="SignalP"/>
    </source>
</evidence>
<dbReference type="EMBL" id="CBXV010000004">
    <property type="protein sequence ID" value="CDM64963.1"/>
    <property type="molecule type" value="Genomic_DNA"/>
</dbReference>
<evidence type="ECO:0000313" key="4">
    <source>
        <dbReference type="Proteomes" id="UP000031518"/>
    </source>
</evidence>
<feature type="chain" id="PRO_5002110829" evidence="2">
    <location>
        <begin position="23"/>
        <end position="229"/>
    </location>
</feature>
<reference evidence="3 4" key="2">
    <citation type="submission" date="2015-01" db="EMBL/GenBank/DDBJ databases">
        <title>Complete genome sequence of Pyrinomonas methylaliphatogenes type strain K22T.</title>
        <authorList>
            <person name="Lee K.C.Y."/>
            <person name="Power J.F."/>
            <person name="Dunfield P.F."/>
            <person name="Morgan X.C."/>
            <person name="Huttenhower C."/>
            <person name="Stott M.B."/>
        </authorList>
    </citation>
    <scope>NUCLEOTIDE SEQUENCE [LARGE SCALE GENOMIC DNA]</scope>
    <source>
        <strain evidence="3 4">K22</strain>
    </source>
</reference>
<name>A0A0B6WUP5_9BACT</name>
<sequence length="229" mass="25970" precursor="true">MKRSSLALIASFLIFTIAPPLAQAQKSGLVNSILNRMEQNRRSLRSLRASISMERYNAQIRDVDRYAGTVIYLPGSGRNARVRVEWNSPQHEILVVSDGKYTLFRPRLNTAYVGNANSTRSKVANVLGFGLNVSRRELESRFHEPEYMGEETLWGGVHTVHLKLVPKGQANFKHAEIWVDDSGMPIQVKVVEKNDDSTTVRLTNLQRNVRLSPDEFRLRLGPEVKKIQS</sequence>
<dbReference type="PANTHER" id="PTHR35869">
    <property type="entry name" value="OUTER-MEMBRANE LIPOPROTEIN CARRIER PROTEIN"/>
    <property type="match status" value="1"/>
</dbReference>
<dbReference type="SUPFAM" id="SSF89392">
    <property type="entry name" value="Prokaryotic lipoproteins and lipoprotein localization factors"/>
    <property type="match status" value="1"/>
</dbReference>
<dbReference type="Proteomes" id="UP000031518">
    <property type="component" value="Unassembled WGS sequence"/>
</dbReference>
<keyword evidence="4" id="KW-1185">Reference proteome</keyword>
<dbReference type="CDD" id="cd16325">
    <property type="entry name" value="LolA"/>
    <property type="match status" value="1"/>
</dbReference>
<dbReference type="InterPro" id="IPR029046">
    <property type="entry name" value="LolA/LolB/LppX"/>
</dbReference>
<feature type="signal peptide" evidence="2">
    <location>
        <begin position="1"/>
        <end position="22"/>
    </location>
</feature>
<dbReference type="InterPro" id="IPR004564">
    <property type="entry name" value="OM_lipoprot_carrier_LolA-like"/>
</dbReference>
<dbReference type="Pfam" id="PF03548">
    <property type="entry name" value="LolA"/>
    <property type="match status" value="1"/>
</dbReference>
<gene>
    <name evidence="3" type="ORF">PYK22_00959</name>
</gene>
<evidence type="ECO:0000313" key="3">
    <source>
        <dbReference type="EMBL" id="CDM64963.1"/>
    </source>
</evidence>
<keyword evidence="3" id="KW-0449">Lipoprotein</keyword>
<evidence type="ECO:0000256" key="1">
    <source>
        <dbReference type="ARBA" id="ARBA00022729"/>
    </source>
</evidence>
<dbReference type="STRING" id="454194.PYK22_00959"/>
<keyword evidence="1 2" id="KW-0732">Signal</keyword>
<dbReference type="Gene3D" id="2.50.20.10">
    <property type="entry name" value="Lipoprotein localisation LolA/LolB/LppX"/>
    <property type="match status" value="1"/>
</dbReference>
<proteinExistence type="predicted"/>
<accession>A0A0B6WUP5</accession>
<dbReference type="RefSeq" id="WP_041975026.1">
    <property type="nucleotide sequence ID" value="NZ_CBXV010000004.1"/>
</dbReference>